<evidence type="ECO:0000313" key="4">
    <source>
        <dbReference type="Proteomes" id="UP000460549"/>
    </source>
</evidence>
<dbReference type="GO" id="GO:0006013">
    <property type="term" value="P:mannose metabolic process"/>
    <property type="evidence" value="ECO:0007669"/>
    <property type="project" value="InterPro"/>
</dbReference>
<protein>
    <recommendedName>
        <fullName evidence="5">Alpha-mannosidase</fullName>
    </recommendedName>
</protein>
<dbReference type="Pfam" id="PF17677">
    <property type="entry name" value="Glyco_hydro38C2"/>
    <property type="match status" value="1"/>
</dbReference>
<comment type="caution">
    <text evidence="3">The sequence shown here is derived from an EMBL/GenBank/DDBJ whole genome shotgun (WGS) entry which is preliminary data.</text>
</comment>
<dbReference type="InterPro" id="IPR011013">
    <property type="entry name" value="Gal_mutarotase_sf_dom"/>
</dbReference>
<evidence type="ECO:0000313" key="3">
    <source>
        <dbReference type="EMBL" id="MSU06957.1"/>
    </source>
</evidence>
<dbReference type="PANTHER" id="PTHR46017:SF1">
    <property type="entry name" value="ALPHA-MANNOSIDASE 2C1"/>
    <property type="match status" value="1"/>
</dbReference>
<dbReference type="PANTHER" id="PTHR46017">
    <property type="entry name" value="ALPHA-MANNOSIDASE 2C1"/>
    <property type="match status" value="1"/>
</dbReference>
<dbReference type="AlphaFoldDB" id="A0A7X2PDN2"/>
<dbReference type="SUPFAM" id="SSF74650">
    <property type="entry name" value="Galactose mutarotase-like"/>
    <property type="match status" value="1"/>
</dbReference>
<proteinExistence type="predicted"/>
<feature type="domain" description="Glycosyl hydrolases family 38 C-terminal" evidence="2">
    <location>
        <begin position="141"/>
        <end position="209"/>
    </location>
</feature>
<evidence type="ECO:0000259" key="2">
    <source>
        <dbReference type="Pfam" id="PF17677"/>
    </source>
</evidence>
<dbReference type="GO" id="GO:0030246">
    <property type="term" value="F:carbohydrate binding"/>
    <property type="evidence" value="ECO:0007669"/>
    <property type="project" value="InterPro"/>
</dbReference>
<gene>
    <name evidence="3" type="ORF">FYJ80_09260</name>
</gene>
<dbReference type="InterPro" id="IPR041147">
    <property type="entry name" value="GH38_C"/>
</dbReference>
<dbReference type="GO" id="GO:0004559">
    <property type="term" value="F:alpha-mannosidase activity"/>
    <property type="evidence" value="ECO:0007669"/>
    <property type="project" value="InterPro"/>
</dbReference>
<evidence type="ECO:0000259" key="1">
    <source>
        <dbReference type="Pfam" id="PF07748"/>
    </source>
</evidence>
<dbReference type="InterPro" id="IPR011682">
    <property type="entry name" value="Glyco_hydro_38_C"/>
</dbReference>
<dbReference type="GO" id="GO:0009313">
    <property type="term" value="P:oligosaccharide catabolic process"/>
    <property type="evidence" value="ECO:0007669"/>
    <property type="project" value="TreeGrafter"/>
</dbReference>
<sequence>MLSAEFEPAIWSDEIICEIQDGVIKRKTKNETLVERAQFEICNHKFSTIINDGYAFTLVNDSKYGLRAKDGKLSLNLLRSPTFPDESADKCEHEFIYSILPHRDNELINSVRSAHNLNRLPLVYRADYAMERLVKLSNSSLVCDCIKVSEDKKEGIVVRIYEPCGNSVTTSLAVYFSYKRVFECILIEGNRKDVDLNKLSFSPCEIKTLYFEI</sequence>
<reference evidence="3 4" key="1">
    <citation type="submission" date="2019-08" db="EMBL/GenBank/DDBJ databases">
        <title>In-depth cultivation of the pig gut microbiome towards novel bacterial diversity and tailored functional studies.</title>
        <authorList>
            <person name="Wylensek D."/>
            <person name="Hitch T.C.A."/>
            <person name="Clavel T."/>
        </authorList>
    </citation>
    <scope>NUCLEOTIDE SEQUENCE [LARGE SCALE GENOMIC DNA]</scope>
    <source>
        <strain evidence="3 4">NM-380-WT-3C1</strain>
    </source>
</reference>
<dbReference type="Gene3D" id="2.70.98.30">
    <property type="entry name" value="Golgi alpha-mannosidase II, domain 4"/>
    <property type="match status" value="1"/>
</dbReference>
<organism evidence="3 4">
    <name type="scientific">Bullifex porci</name>
    <dbReference type="NCBI Taxonomy" id="2606638"/>
    <lineage>
        <taxon>Bacteria</taxon>
        <taxon>Pseudomonadati</taxon>
        <taxon>Spirochaetota</taxon>
        <taxon>Spirochaetia</taxon>
        <taxon>Spirochaetales</taxon>
        <taxon>Spirochaetaceae</taxon>
        <taxon>Bullifex</taxon>
    </lineage>
</organism>
<name>A0A7X2PDN2_9SPIO</name>
<keyword evidence="4" id="KW-1185">Reference proteome</keyword>
<dbReference type="Pfam" id="PF07748">
    <property type="entry name" value="Glyco_hydro_38C"/>
    <property type="match status" value="1"/>
</dbReference>
<accession>A0A7X2PDN2</accession>
<evidence type="ECO:0008006" key="5">
    <source>
        <dbReference type="Google" id="ProtNLM"/>
    </source>
</evidence>
<feature type="domain" description="Glycosyl hydrolase family 38 C-terminal" evidence="1">
    <location>
        <begin position="2"/>
        <end position="86"/>
    </location>
</feature>
<dbReference type="Proteomes" id="UP000460549">
    <property type="component" value="Unassembled WGS sequence"/>
</dbReference>
<dbReference type="EMBL" id="VUNN01000021">
    <property type="protein sequence ID" value="MSU06957.1"/>
    <property type="molecule type" value="Genomic_DNA"/>
</dbReference>